<accession>A0A655A8K3</accession>
<dbReference type="Proteomes" id="UP000048948">
    <property type="component" value="Unassembled WGS sequence"/>
</dbReference>
<dbReference type="EMBL" id="CSBK01001417">
    <property type="protein sequence ID" value="COY64335.1"/>
    <property type="molecule type" value="Genomic_DNA"/>
</dbReference>
<evidence type="ECO:0000313" key="2">
    <source>
        <dbReference type="EMBL" id="CKS01663.1"/>
    </source>
</evidence>
<organism evidence="2 5">
    <name type="scientific">Mycobacterium tuberculosis</name>
    <dbReference type="NCBI Taxonomy" id="1773"/>
    <lineage>
        <taxon>Bacteria</taxon>
        <taxon>Bacillati</taxon>
        <taxon>Actinomycetota</taxon>
        <taxon>Actinomycetes</taxon>
        <taxon>Mycobacteriales</taxon>
        <taxon>Mycobacteriaceae</taxon>
        <taxon>Mycobacterium</taxon>
        <taxon>Mycobacterium tuberculosis complex</taxon>
    </lineage>
</organism>
<dbReference type="AlphaFoldDB" id="A0A655A8K3"/>
<sequence length="148" mass="15376">MPTAAALRTEPIPSTIVQKMTGAIIILIRLTNTVPSTVRLFPVDGAVSPTITPAITAKMTARYSQWVRSRPLLLAGKSVTGARSKGAVIGGSSRSTSDAIRHDVSRSHQRSNPDDVTTRAPECAGSVEIDATGALSCAGVDLAEAPLV</sequence>
<feature type="compositionally biased region" description="Basic and acidic residues" evidence="1">
    <location>
        <begin position="99"/>
        <end position="117"/>
    </location>
</feature>
<reference evidence="4 5" key="1">
    <citation type="submission" date="2015-03" db="EMBL/GenBank/DDBJ databases">
        <authorList>
            <consortium name="Pathogen Informatics"/>
        </authorList>
    </citation>
    <scope>NUCLEOTIDE SEQUENCE [LARGE SCALE GENOMIC DNA]</scope>
    <source>
        <strain evidence="2 5">Bir 172</strain>
        <strain evidence="4">N09902308</strain>
    </source>
</reference>
<evidence type="ECO:0000313" key="5">
    <source>
        <dbReference type="Proteomes" id="UP000048948"/>
    </source>
</evidence>
<protein>
    <submittedName>
        <fullName evidence="2">Uncharacterized protein</fullName>
    </submittedName>
</protein>
<evidence type="ECO:0000313" key="4">
    <source>
        <dbReference type="Proteomes" id="UP000039021"/>
    </source>
</evidence>
<evidence type="ECO:0000256" key="1">
    <source>
        <dbReference type="SAM" id="MobiDB-lite"/>
    </source>
</evidence>
<feature type="region of interest" description="Disordered" evidence="1">
    <location>
        <begin position="84"/>
        <end position="120"/>
    </location>
</feature>
<dbReference type="EMBL" id="CNGE01000146">
    <property type="protein sequence ID" value="CKS01663.1"/>
    <property type="molecule type" value="Genomic_DNA"/>
</dbReference>
<reference evidence="3" key="2">
    <citation type="submission" date="2015-03" db="EMBL/GenBank/DDBJ databases">
        <authorList>
            <consortium name="Pathogen Informatics"/>
            <person name="Murphy D."/>
        </authorList>
    </citation>
    <scope>NUCLEOTIDE SEQUENCE</scope>
    <source>
        <strain evidence="3">N09902308</strain>
    </source>
</reference>
<evidence type="ECO:0000313" key="3">
    <source>
        <dbReference type="EMBL" id="COY64335.1"/>
    </source>
</evidence>
<gene>
    <name evidence="3" type="ORF">ERS007739_02917</name>
    <name evidence="2" type="ORF">ERS027646_01109</name>
</gene>
<name>A0A655A8K3_MYCTX</name>
<dbReference type="Proteomes" id="UP000039021">
    <property type="component" value="Unassembled WGS sequence"/>
</dbReference>
<proteinExistence type="predicted"/>